<dbReference type="Proteomes" id="UP000189369">
    <property type="component" value="Chromosome"/>
</dbReference>
<dbReference type="PROSITE" id="PS51707">
    <property type="entry name" value="CYTH"/>
    <property type="match status" value="1"/>
</dbReference>
<feature type="domain" description="CHAD" evidence="2">
    <location>
        <begin position="233"/>
        <end position="504"/>
    </location>
</feature>
<dbReference type="SMART" id="SM00880">
    <property type="entry name" value="CHAD"/>
    <property type="match status" value="1"/>
</dbReference>
<dbReference type="Gene3D" id="2.40.320.10">
    <property type="entry name" value="Hypothetical Protein Pfu-838710-001"/>
    <property type="match status" value="1"/>
</dbReference>
<dbReference type="InterPro" id="IPR023577">
    <property type="entry name" value="CYTH_domain"/>
</dbReference>
<dbReference type="STRING" id="643674.PAEH1_06305"/>
<dbReference type="PROSITE" id="PS51708">
    <property type="entry name" value="CHAD"/>
    <property type="match status" value="1"/>
</dbReference>
<dbReference type="KEGG" id="phn:PAEH1_06305"/>
<dbReference type="CDD" id="cd07756">
    <property type="entry name" value="CYTH-like_Pase_CHAD"/>
    <property type="match status" value="1"/>
</dbReference>
<sequence>MLERELKLYVPTAQQAAVNQLMTLIKNQAPERLAARYFDTPQRDLARQHAALRLRREGEQWVQTLKLRAQDELSVIEFNHVRPEPVLDLNLYHGTAAEALFAALTTPLDLRYQTKVLRTTALVNHQGSTIEIAWDVGQIQAKNHSLPISEVEFELKSGDVKAIFQLGAQWLKGLPLLIELRSKSERGDALYENTSFDMPPLSGAEAARAIAGQPYRLGQTPTVSQIELSPLYHQSSQRFLAQIIRNAAFLAGVNEIHVSETLQADYLTLMRVGMRRLRSCRQLFQPWLRKSEKKHATLLLKHYRKFGRWRDKDMLWLELQPKIIAAGLPAAKKLAPPKRVKRNPRRLAADSAFQLLLLDNLKCLVLEKGLKKQAIKPENNARLARRLEQSWTGIQTLCTQFESLEPVDHHYLRNQIKRLRYNLEALGYDESTKLYVYLAKAQDHLGDLCDAYVAQDWYSEQAATPEQKQFALDWLQKKIHKYQAKCKKTLHSLQAQRLKLQQED</sequence>
<dbReference type="GO" id="GO:0050355">
    <property type="term" value="F:inorganic triphosphate phosphatase activity"/>
    <property type="evidence" value="ECO:0007669"/>
    <property type="project" value="InterPro"/>
</dbReference>
<dbReference type="InterPro" id="IPR033469">
    <property type="entry name" value="CYTH-like_dom_sf"/>
</dbReference>
<evidence type="ECO:0000259" key="2">
    <source>
        <dbReference type="PROSITE" id="PS51708"/>
    </source>
</evidence>
<dbReference type="PANTHER" id="PTHR39569:SF1">
    <property type="entry name" value="INORGANIC TRIPHOSPHATASE"/>
    <property type="match status" value="1"/>
</dbReference>
<organism evidence="3 4">
    <name type="scientific">Paenalcaligenes hominis</name>
    <dbReference type="NCBI Taxonomy" id="643674"/>
    <lineage>
        <taxon>Bacteria</taxon>
        <taxon>Pseudomonadati</taxon>
        <taxon>Pseudomonadota</taxon>
        <taxon>Betaproteobacteria</taxon>
        <taxon>Burkholderiales</taxon>
        <taxon>Alcaligenaceae</taxon>
        <taxon>Paenalcaligenes</taxon>
    </lineage>
</organism>
<accession>A0A1U9JZP0</accession>
<dbReference type="InterPro" id="IPR039013">
    <property type="entry name" value="YgiF"/>
</dbReference>
<dbReference type="InterPro" id="IPR007899">
    <property type="entry name" value="CHAD_dom"/>
</dbReference>
<proteinExistence type="predicted"/>
<feature type="domain" description="CYTH" evidence="1">
    <location>
        <begin position="1"/>
        <end position="194"/>
    </location>
</feature>
<dbReference type="InterPro" id="IPR038186">
    <property type="entry name" value="CHAD_dom_sf"/>
</dbReference>
<dbReference type="GO" id="GO:0046872">
    <property type="term" value="F:metal ion binding"/>
    <property type="evidence" value="ECO:0007669"/>
    <property type="project" value="TreeGrafter"/>
</dbReference>
<dbReference type="Gene3D" id="1.40.20.10">
    <property type="entry name" value="CHAD domain"/>
    <property type="match status" value="1"/>
</dbReference>
<evidence type="ECO:0008006" key="5">
    <source>
        <dbReference type="Google" id="ProtNLM"/>
    </source>
</evidence>
<dbReference type="SUPFAM" id="SSF55154">
    <property type="entry name" value="CYTH-like phosphatases"/>
    <property type="match status" value="1"/>
</dbReference>
<dbReference type="PANTHER" id="PTHR39569">
    <property type="entry name" value="INORGANIC TRIPHOSPHATASE"/>
    <property type="match status" value="1"/>
</dbReference>
<dbReference type="Pfam" id="PF01928">
    <property type="entry name" value="CYTH"/>
    <property type="match status" value="1"/>
</dbReference>
<evidence type="ECO:0000313" key="3">
    <source>
        <dbReference type="EMBL" id="AQS51260.1"/>
    </source>
</evidence>
<reference evidence="3 4" key="1">
    <citation type="submission" date="2017-01" db="EMBL/GenBank/DDBJ databases">
        <title>Complete Genome Sequence of Paenalcaligenes hominis, Isolated from a paraplegic Patient with neurogenic bladder.</title>
        <authorList>
            <person name="Mukhopadhyay R."/>
            <person name="Joaquin J."/>
            <person name="Hogue R."/>
            <person name="Kilaru A."/>
            <person name="Jospin G."/>
            <person name="Mars K."/>
            <person name="Eisen J.A."/>
            <person name="Chaturvedi V."/>
        </authorList>
    </citation>
    <scope>NUCLEOTIDE SEQUENCE [LARGE SCALE GENOMIC DNA]</scope>
    <source>
        <strain evidence="3 4">15S00501</strain>
    </source>
</reference>
<dbReference type="EMBL" id="CP019697">
    <property type="protein sequence ID" value="AQS51260.1"/>
    <property type="molecule type" value="Genomic_DNA"/>
</dbReference>
<dbReference type="Pfam" id="PF05235">
    <property type="entry name" value="CHAD"/>
    <property type="match status" value="1"/>
</dbReference>
<dbReference type="SMART" id="SM01118">
    <property type="entry name" value="CYTH"/>
    <property type="match status" value="1"/>
</dbReference>
<name>A0A1U9JZP0_9BURK</name>
<evidence type="ECO:0000259" key="1">
    <source>
        <dbReference type="PROSITE" id="PS51707"/>
    </source>
</evidence>
<evidence type="ECO:0000313" key="4">
    <source>
        <dbReference type="Proteomes" id="UP000189369"/>
    </source>
</evidence>
<gene>
    <name evidence="3" type="ORF">PAEH1_06305</name>
</gene>
<dbReference type="AlphaFoldDB" id="A0A1U9JZP0"/>
<protein>
    <recommendedName>
        <fullName evidence="5">Inorganic triphosphatase</fullName>
    </recommendedName>
</protein>
<dbReference type="OrthoDB" id="3034217at2"/>